<keyword evidence="1" id="KW-0677">Repeat</keyword>
<evidence type="ECO:0000256" key="1">
    <source>
        <dbReference type="ARBA" id="ARBA00022737"/>
    </source>
</evidence>
<dbReference type="InterPro" id="IPR015525">
    <property type="entry name" value="BRCA2"/>
</dbReference>
<dbReference type="InterPro" id="IPR012340">
    <property type="entry name" value="NA-bd_OB-fold"/>
</dbReference>
<dbReference type="EMBL" id="CAACVG010008152">
    <property type="protein sequence ID" value="VEN48731.1"/>
    <property type="molecule type" value="Genomic_DNA"/>
</dbReference>
<evidence type="ECO:0000259" key="9">
    <source>
        <dbReference type="Pfam" id="PF09169"/>
    </source>
</evidence>
<dbReference type="GO" id="GO:0005634">
    <property type="term" value="C:nucleus"/>
    <property type="evidence" value="ECO:0007669"/>
    <property type="project" value="TreeGrafter"/>
</dbReference>
<keyword evidence="3" id="KW-0238">DNA-binding</keyword>
<accession>A0A653CLQ3</accession>
<reference evidence="10 11" key="1">
    <citation type="submission" date="2019-01" db="EMBL/GenBank/DDBJ databases">
        <authorList>
            <person name="Sayadi A."/>
        </authorList>
    </citation>
    <scope>NUCLEOTIDE SEQUENCE [LARGE SCALE GENOMIC DNA]</scope>
</reference>
<organism evidence="10 11">
    <name type="scientific">Callosobruchus maculatus</name>
    <name type="common">Southern cowpea weevil</name>
    <name type="synonym">Pulse bruchid</name>
    <dbReference type="NCBI Taxonomy" id="64391"/>
    <lineage>
        <taxon>Eukaryota</taxon>
        <taxon>Metazoa</taxon>
        <taxon>Ecdysozoa</taxon>
        <taxon>Arthropoda</taxon>
        <taxon>Hexapoda</taxon>
        <taxon>Insecta</taxon>
        <taxon>Pterygota</taxon>
        <taxon>Neoptera</taxon>
        <taxon>Endopterygota</taxon>
        <taxon>Coleoptera</taxon>
        <taxon>Polyphaga</taxon>
        <taxon>Cucujiformia</taxon>
        <taxon>Chrysomeloidea</taxon>
        <taxon>Chrysomelidae</taxon>
        <taxon>Bruchinae</taxon>
        <taxon>Bruchini</taxon>
        <taxon>Callosobruchus</taxon>
    </lineage>
</organism>
<dbReference type="PROSITE" id="PS50138">
    <property type="entry name" value="BRCA2_REPEAT"/>
    <property type="match status" value="4"/>
</dbReference>
<feature type="region of interest" description="Disordered" evidence="6">
    <location>
        <begin position="222"/>
        <end position="244"/>
    </location>
</feature>
<feature type="domain" description="Breast cancer type 2 susceptibility protein helical" evidence="9">
    <location>
        <begin position="932"/>
        <end position="1065"/>
    </location>
</feature>
<gene>
    <name evidence="10" type="ORF">CALMAC_LOCUS10077</name>
</gene>
<dbReference type="SUPFAM" id="SSF50249">
    <property type="entry name" value="Nucleic acid-binding proteins"/>
    <property type="match status" value="3"/>
</dbReference>
<dbReference type="Pfam" id="PF09104">
    <property type="entry name" value="BRCA-2_OB3"/>
    <property type="match status" value="1"/>
</dbReference>
<dbReference type="OrthoDB" id="21095at2759"/>
<evidence type="ECO:0000256" key="6">
    <source>
        <dbReference type="SAM" id="MobiDB-lite"/>
    </source>
</evidence>
<evidence type="ECO:0000313" key="10">
    <source>
        <dbReference type="EMBL" id="VEN48731.1"/>
    </source>
</evidence>
<evidence type="ECO:0000259" key="8">
    <source>
        <dbReference type="Pfam" id="PF09104"/>
    </source>
</evidence>
<evidence type="ECO:0008006" key="12">
    <source>
        <dbReference type="Google" id="ProtNLM"/>
    </source>
</evidence>
<keyword evidence="11" id="KW-1185">Reference proteome</keyword>
<name>A0A653CLQ3_CALMS</name>
<keyword evidence="4" id="KW-0233">DNA recombination</keyword>
<dbReference type="GO" id="GO:0000724">
    <property type="term" value="P:double-strand break repair via homologous recombination"/>
    <property type="evidence" value="ECO:0007669"/>
    <property type="project" value="InterPro"/>
</dbReference>
<dbReference type="Gene3D" id="2.40.50.140">
    <property type="entry name" value="Nucleic acid-binding proteins"/>
    <property type="match status" value="3"/>
</dbReference>
<dbReference type="CDD" id="cd04493">
    <property type="entry name" value="BRCA2DBD_OB1"/>
    <property type="match status" value="1"/>
</dbReference>
<feature type="domain" description="BRCA2 OB3" evidence="8">
    <location>
        <begin position="1345"/>
        <end position="1458"/>
    </location>
</feature>
<dbReference type="SUPFAM" id="SSF81872">
    <property type="entry name" value="BRCA2 helical domain"/>
    <property type="match status" value="1"/>
</dbReference>
<dbReference type="Proteomes" id="UP000410492">
    <property type="component" value="Unassembled WGS sequence"/>
</dbReference>
<evidence type="ECO:0000256" key="5">
    <source>
        <dbReference type="ARBA" id="ARBA00023204"/>
    </source>
</evidence>
<dbReference type="InterPro" id="IPR015188">
    <property type="entry name" value="BRCA2_OB_3"/>
</dbReference>
<keyword evidence="2" id="KW-0227">DNA damage</keyword>
<dbReference type="Pfam" id="PF09169">
    <property type="entry name" value="BRCA-2_helical"/>
    <property type="match status" value="1"/>
</dbReference>
<dbReference type="GO" id="GO:0003677">
    <property type="term" value="F:DNA binding"/>
    <property type="evidence" value="ECO:0007669"/>
    <property type="project" value="UniProtKB-KW"/>
</dbReference>
<evidence type="ECO:0000256" key="2">
    <source>
        <dbReference type="ARBA" id="ARBA00022763"/>
    </source>
</evidence>
<evidence type="ECO:0000256" key="3">
    <source>
        <dbReference type="ARBA" id="ARBA00023125"/>
    </source>
</evidence>
<dbReference type="PANTHER" id="PTHR11289">
    <property type="entry name" value="BREAST CANCER TYPE 2 SUSCEPTIBILITY PROTEIN BRCA2"/>
    <property type="match status" value="1"/>
</dbReference>
<dbReference type="GO" id="GO:0006355">
    <property type="term" value="P:regulation of DNA-templated transcription"/>
    <property type="evidence" value="ECO:0007669"/>
    <property type="project" value="TreeGrafter"/>
</dbReference>
<dbReference type="InterPro" id="IPR015252">
    <property type="entry name" value="BRCA2_hlx"/>
</dbReference>
<dbReference type="InterPro" id="IPR015187">
    <property type="entry name" value="BRCA2_OB_1"/>
</dbReference>
<keyword evidence="5" id="KW-0234">DNA repair</keyword>
<dbReference type="Pfam" id="PF00634">
    <property type="entry name" value="BRCA2"/>
    <property type="match status" value="1"/>
</dbReference>
<dbReference type="Pfam" id="PF09103">
    <property type="entry name" value="BRCA-2_OB1"/>
    <property type="match status" value="1"/>
</dbReference>
<sequence length="1470" mass="166191">MADITASPEDNEVNKIVSNPTLDPEQHNTLVSPGSPVLSNNFNNLTRKLGNKIFKRKSRVKLSERFNGQSTVEPLEEQIRKFHEENPTFSQSNNLAVCLERIEAIEHNRQQWYNIMVNNKQNDGCFKKPPPTTCSSSHTHISDFFDSNNMVIQNYDKLDTSLPPVKLPALSSFQTATGKTLQISDNDIKKQALIFQDIHQSSISRNMYKVKRHNSLKTLDTGQKAENSTAKNFNPCRVGDRDDINTSEESKIGRITTIAGCAELGVLKDAKCSFPTTNGDAEAFSKNTSISLTQEISKSGISDTQMLSVVNDYSINQISLNIDNSNHPKLFNKNISISLSQQIGELGVSNAQMISVIDDCLNKCSQSKYEEQSIFLGFSKKDIEEYNRYAYKLNNVLRRITNINNNNNIENDISRKRPLEVDKIPFSKKIKPNPFPDDNPSNLTGDFGGFASASGKQINITSKALKKGSHIFDGINQDLGNIGTGKFVEHANIDSYKNLKLVPKSQQQCTGLEIRANSFSEKQVLNAQRLEVATSKVVQKTDAAYKSNMDNSLINISSCKANNENAHPGFATASGKLLIVHEKSKMKAKQIFGDILDSSLDDSIVKMTSKSKLKLLNDAINKAELFSKIDITEIPTSSKESKKDLGSFQNVPKGKVGFINASGKAFQVSKSSLDKAKQMFGEFHDIEPESASRLASKNKFKLLDEAIRKAEVNMGLPPSSVDDDFQKKKIKNRPFALSKLQHRSPLQSTLPKQQITEHYTVNTPKKEDVVLIKGKRKLGISSCKQIRISPQNLKKAKLLFDQEVHSISPIKPIELNIEQRYSTPERPRDSVSIADEKYCSTPLQKNNTSKNLAVTITPARSILEECPKLSPTTFFTFGAPTKGNMSDWLQKYHEERKLIEERLEKIKERETALSRLHQGEMDDKRRCSGVLYQKKRLNNRLNLKFLCDKASNYEGEKQELFFVSPENAADFHFKCDTVSKTEDGATIIPNVEDLVGVSEIQLGLENMPGVEARLIPRDWIKNHYRWIVWKLASYERKYPNKCKSILSIENVVQQLKYRYDREIDKVERSALRRILERDDAPQKRMVLCVSAIRRKGLSKYELDLTDGWYAVRTVIDEPLSAQVHGKIQIGTKLITSGAELLNCDGCHPLEATDLICLKINYNNTRRACWYTKLGYQRYPQPFPVKICSIHPLGGIIGAIKICIVRVYPLKFLEKLGTNSVWRNKKAEEKRAQEWENEISLKIEKIQSDSKKESQGARDEINNLITRDVAAVLRLLVIDLLDSEHRTYNFHVWMPSERHLQDLREGTSMTAYNVFPKKNGDLSSCSKTLFKSMDSEQNMPRQFLRRLTLIEDISPEMMADFREFDTVGLIVKTVIEDHFQKVWIAGLSGRLLLIRINEGPKLCSLLDQAKRGQPISVSNLVLSLSSKVDALEASANHYSVFSLYPMQKHLQNGLDAFKKEFVQVITSKSMQ</sequence>
<feature type="compositionally biased region" description="Polar residues" evidence="6">
    <location>
        <begin position="16"/>
        <end position="25"/>
    </location>
</feature>
<protein>
    <recommendedName>
        <fullName evidence="12">Tower domain-containing protein</fullName>
    </recommendedName>
</protein>
<dbReference type="InterPro" id="IPR036315">
    <property type="entry name" value="BRCA2_hlx_sf"/>
</dbReference>
<feature type="compositionally biased region" description="Polar residues" evidence="6">
    <location>
        <begin position="222"/>
        <end position="232"/>
    </location>
</feature>
<evidence type="ECO:0000259" key="7">
    <source>
        <dbReference type="Pfam" id="PF09103"/>
    </source>
</evidence>
<dbReference type="InterPro" id="IPR002093">
    <property type="entry name" value="BRCA2_repeat"/>
</dbReference>
<proteinExistence type="predicted"/>
<evidence type="ECO:0000313" key="11">
    <source>
        <dbReference type="Proteomes" id="UP000410492"/>
    </source>
</evidence>
<dbReference type="PANTHER" id="PTHR11289:SF0">
    <property type="entry name" value="BREAST CANCER TYPE 2 SUSCEPTIBILITY PROTEIN"/>
    <property type="match status" value="1"/>
</dbReference>
<evidence type="ECO:0000256" key="4">
    <source>
        <dbReference type="ARBA" id="ARBA00023172"/>
    </source>
</evidence>
<feature type="domain" description="BRCA2 OB1" evidence="7">
    <location>
        <begin position="1069"/>
        <end position="1177"/>
    </location>
</feature>
<feature type="region of interest" description="Disordered" evidence="6">
    <location>
        <begin position="1"/>
        <end position="25"/>
    </location>
</feature>